<organism evidence="1 2">
    <name type="scientific">Rhodovibrio sodomensis</name>
    <dbReference type="NCBI Taxonomy" id="1088"/>
    <lineage>
        <taxon>Bacteria</taxon>
        <taxon>Pseudomonadati</taxon>
        <taxon>Pseudomonadota</taxon>
        <taxon>Alphaproteobacteria</taxon>
        <taxon>Rhodospirillales</taxon>
        <taxon>Rhodovibrionaceae</taxon>
        <taxon>Rhodovibrio</taxon>
    </lineage>
</organism>
<proteinExistence type="predicted"/>
<gene>
    <name evidence="1" type="ORF">CKO28_09825</name>
</gene>
<comment type="caution">
    <text evidence="1">The sequence shown here is derived from an EMBL/GenBank/DDBJ whole genome shotgun (WGS) entry which is preliminary data.</text>
</comment>
<dbReference type="EMBL" id="NRRL01000021">
    <property type="protein sequence ID" value="MBK1668332.1"/>
    <property type="molecule type" value="Genomic_DNA"/>
</dbReference>
<keyword evidence="2" id="KW-1185">Reference proteome</keyword>
<dbReference type="RefSeq" id="WP_200340640.1">
    <property type="nucleotide sequence ID" value="NZ_NRRL01000021.1"/>
</dbReference>
<evidence type="ECO:0000313" key="2">
    <source>
        <dbReference type="Proteomes" id="UP001296873"/>
    </source>
</evidence>
<reference evidence="1 2" key="1">
    <citation type="journal article" date="2020" name="Microorganisms">
        <title>Osmotic Adaptation and Compatible Solute Biosynthesis of Phototrophic Bacteria as Revealed from Genome Analyses.</title>
        <authorList>
            <person name="Imhoff J.F."/>
            <person name="Rahn T."/>
            <person name="Kunzel S."/>
            <person name="Keller A."/>
            <person name="Neulinger S.C."/>
        </authorList>
    </citation>
    <scope>NUCLEOTIDE SEQUENCE [LARGE SCALE GENOMIC DNA]</scope>
    <source>
        <strain evidence="1 2">DSM 9895</strain>
    </source>
</reference>
<evidence type="ECO:0000313" key="1">
    <source>
        <dbReference type="EMBL" id="MBK1668332.1"/>
    </source>
</evidence>
<name>A0ABS1DEH4_9PROT</name>
<dbReference type="Proteomes" id="UP001296873">
    <property type="component" value="Unassembled WGS sequence"/>
</dbReference>
<accession>A0ABS1DEH4</accession>
<sequence>MSNVVQVAFGKAAPRNPEPAPGLFAHPTMAPFAKSLTADQRTQVETLIRDAWVQGWTVETLQTQLARLLDRKRKHTALLARTGLAVAAHA</sequence>
<protein>
    <submittedName>
        <fullName evidence="1">Uncharacterized protein</fullName>
    </submittedName>
</protein>